<dbReference type="EMBL" id="CATNWA010016322">
    <property type="protein sequence ID" value="CAI9591729.1"/>
    <property type="molecule type" value="Genomic_DNA"/>
</dbReference>
<sequence length="60" mass="7166">MHPIHSRVSPAWRRMPGTLYRSWLRQEYGRNPFKDQDRVEKLLSERAQEAGSQRDTEPVD</sequence>
<organism evidence="1 2">
    <name type="scientific">Staurois parvus</name>
    <dbReference type="NCBI Taxonomy" id="386267"/>
    <lineage>
        <taxon>Eukaryota</taxon>
        <taxon>Metazoa</taxon>
        <taxon>Chordata</taxon>
        <taxon>Craniata</taxon>
        <taxon>Vertebrata</taxon>
        <taxon>Euteleostomi</taxon>
        <taxon>Amphibia</taxon>
        <taxon>Batrachia</taxon>
        <taxon>Anura</taxon>
        <taxon>Neobatrachia</taxon>
        <taxon>Ranoidea</taxon>
        <taxon>Ranidae</taxon>
        <taxon>Staurois</taxon>
    </lineage>
</organism>
<reference evidence="1" key="1">
    <citation type="submission" date="2023-05" db="EMBL/GenBank/DDBJ databases">
        <authorList>
            <person name="Stuckert A."/>
        </authorList>
    </citation>
    <scope>NUCLEOTIDE SEQUENCE</scope>
</reference>
<gene>
    <name evidence="1" type="ORF">SPARVUS_LOCUS11254786</name>
</gene>
<protein>
    <submittedName>
        <fullName evidence="1">Uncharacterized protein</fullName>
    </submittedName>
</protein>
<evidence type="ECO:0000313" key="1">
    <source>
        <dbReference type="EMBL" id="CAI9591729.1"/>
    </source>
</evidence>
<comment type="caution">
    <text evidence="1">The sequence shown here is derived from an EMBL/GenBank/DDBJ whole genome shotgun (WGS) entry which is preliminary data.</text>
</comment>
<keyword evidence="2" id="KW-1185">Reference proteome</keyword>
<evidence type="ECO:0000313" key="2">
    <source>
        <dbReference type="Proteomes" id="UP001162483"/>
    </source>
</evidence>
<proteinExistence type="predicted"/>
<name>A0ABN9F3T3_9NEOB</name>
<dbReference type="Proteomes" id="UP001162483">
    <property type="component" value="Unassembled WGS sequence"/>
</dbReference>
<accession>A0ABN9F3T3</accession>